<keyword evidence="3" id="KW-0804">Transcription</keyword>
<dbReference type="SUPFAM" id="SSF46785">
    <property type="entry name" value="Winged helix' DNA-binding domain"/>
    <property type="match status" value="1"/>
</dbReference>
<dbReference type="EMBL" id="BAAAHE010000011">
    <property type="protein sequence ID" value="GAA0615296.1"/>
    <property type="molecule type" value="Genomic_DNA"/>
</dbReference>
<evidence type="ECO:0000313" key="5">
    <source>
        <dbReference type="EMBL" id="GAA0615296.1"/>
    </source>
</evidence>
<evidence type="ECO:0000256" key="3">
    <source>
        <dbReference type="ARBA" id="ARBA00023163"/>
    </source>
</evidence>
<evidence type="ECO:0000256" key="2">
    <source>
        <dbReference type="ARBA" id="ARBA00023125"/>
    </source>
</evidence>
<dbReference type="PANTHER" id="PTHR43537">
    <property type="entry name" value="TRANSCRIPTIONAL REGULATOR, GNTR FAMILY"/>
    <property type="match status" value="1"/>
</dbReference>
<dbReference type="RefSeq" id="WP_344603502.1">
    <property type="nucleotide sequence ID" value="NZ_BAAAHE010000011.1"/>
</dbReference>
<comment type="caution">
    <text evidence="5">The sequence shown here is derived from an EMBL/GenBank/DDBJ whole genome shotgun (WGS) entry which is preliminary data.</text>
</comment>
<reference evidence="5 6" key="1">
    <citation type="journal article" date="2019" name="Int. J. Syst. Evol. Microbiol.">
        <title>The Global Catalogue of Microorganisms (GCM) 10K type strain sequencing project: providing services to taxonomists for standard genome sequencing and annotation.</title>
        <authorList>
            <consortium name="The Broad Institute Genomics Platform"/>
            <consortium name="The Broad Institute Genome Sequencing Center for Infectious Disease"/>
            <person name="Wu L."/>
            <person name="Ma J."/>
        </authorList>
    </citation>
    <scope>NUCLEOTIDE SEQUENCE [LARGE SCALE GENOMIC DNA]</scope>
    <source>
        <strain evidence="5 6">JCM 10671</strain>
    </source>
</reference>
<dbReference type="Proteomes" id="UP001500957">
    <property type="component" value="Unassembled WGS sequence"/>
</dbReference>
<dbReference type="PROSITE" id="PS50949">
    <property type="entry name" value="HTH_GNTR"/>
    <property type="match status" value="1"/>
</dbReference>
<keyword evidence="1" id="KW-0805">Transcription regulation</keyword>
<dbReference type="InterPro" id="IPR036388">
    <property type="entry name" value="WH-like_DNA-bd_sf"/>
</dbReference>
<dbReference type="PRINTS" id="PR00035">
    <property type="entry name" value="HTHGNTR"/>
</dbReference>
<evidence type="ECO:0000313" key="6">
    <source>
        <dbReference type="Proteomes" id="UP001500957"/>
    </source>
</evidence>
<dbReference type="Gene3D" id="1.10.10.10">
    <property type="entry name" value="Winged helix-like DNA-binding domain superfamily/Winged helix DNA-binding domain"/>
    <property type="match status" value="1"/>
</dbReference>
<dbReference type="SMART" id="SM00345">
    <property type="entry name" value="HTH_GNTR"/>
    <property type="match status" value="1"/>
</dbReference>
<dbReference type="InterPro" id="IPR008920">
    <property type="entry name" value="TF_FadR/GntR_C"/>
</dbReference>
<evidence type="ECO:0000259" key="4">
    <source>
        <dbReference type="PROSITE" id="PS50949"/>
    </source>
</evidence>
<dbReference type="Gene3D" id="1.20.120.530">
    <property type="entry name" value="GntR ligand-binding domain-like"/>
    <property type="match status" value="1"/>
</dbReference>
<keyword evidence="6" id="KW-1185">Reference proteome</keyword>
<sequence length="250" mass="27973">MTAPDESSEGAPRPRVAVSTAKALLDYIDTNHLQPGDSLPIERDMIEWLGVARTTLREALRLLEAQGVLEIRRGRGGGPVVGNVGPEDYASSTTMLLQFMKVRFGVVMDARIAIEPEIAAAAAEHRKPEQVRALAAAVKDMKAATTKLSNFQDPYDRFHVLLGECSQNPLLFMTGLTFRRIWSNLHPENAANDSATAAAVVRAHQRLLTAVEKQDAEAARRTSRRHLTQYRSWVNENLPEWFDRRVEWTF</sequence>
<dbReference type="Pfam" id="PF07729">
    <property type="entry name" value="FCD"/>
    <property type="match status" value="1"/>
</dbReference>
<dbReference type="InterPro" id="IPR000524">
    <property type="entry name" value="Tscrpt_reg_HTH_GntR"/>
</dbReference>
<dbReference type="InterPro" id="IPR011711">
    <property type="entry name" value="GntR_C"/>
</dbReference>
<dbReference type="InterPro" id="IPR036390">
    <property type="entry name" value="WH_DNA-bd_sf"/>
</dbReference>
<dbReference type="CDD" id="cd07377">
    <property type="entry name" value="WHTH_GntR"/>
    <property type="match status" value="1"/>
</dbReference>
<keyword evidence="2" id="KW-0238">DNA-binding</keyword>
<organism evidence="5 6">
    <name type="scientific">Sporichthya brevicatena</name>
    <dbReference type="NCBI Taxonomy" id="171442"/>
    <lineage>
        <taxon>Bacteria</taxon>
        <taxon>Bacillati</taxon>
        <taxon>Actinomycetota</taxon>
        <taxon>Actinomycetes</taxon>
        <taxon>Sporichthyales</taxon>
        <taxon>Sporichthyaceae</taxon>
        <taxon>Sporichthya</taxon>
    </lineage>
</organism>
<protein>
    <submittedName>
        <fullName evidence="5">FadR/GntR family transcriptional regulator</fullName>
    </submittedName>
</protein>
<proteinExistence type="predicted"/>
<evidence type="ECO:0000256" key="1">
    <source>
        <dbReference type="ARBA" id="ARBA00023015"/>
    </source>
</evidence>
<name>A0ABN1GPE6_9ACTN</name>
<dbReference type="PANTHER" id="PTHR43537:SF5">
    <property type="entry name" value="UXU OPERON TRANSCRIPTIONAL REGULATOR"/>
    <property type="match status" value="1"/>
</dbReference>
<gene>
    <name evidence="5" type="ORF">GCM10009547_16540</name>
</gene>
<dbReference type="Pfam" id="PF00392">
    <property type="entry name" value="GntR"/>
    <property type="match status" value="1"/>
</dbReference>
<dbReference type="SMART" id="SM00895">
    <property type="entry name" value="FCD"/>
    <property type="match status" value="1"/>
</dbReference>
<dbReference type="SUPFAM" id="SSF48008">
    <property type="entry name" value="GntR ligand-binding domain-like"/>
    <property type="match status" value="1"/>
</dbReference>
<accession>A0ABN1GPE6</accession>
<feature type="domain" description="HTH gntR-type" evidence="4">
    <location>
        <begin position="14"/>
        <end position="84"/>
    </location>
</feature>